<evidence type="ECO:0000313" key="2">
    <source>
        <dbReference type="EMBL" id="GKY88789.1"/>
    </source>
</evidence>
<dbReference type="Proteomes" id="UP001144205">
    <property type="component" value="Unassembled WGS sequence"/>
</dbReference>
<feature type="domain" description="GP-PDE" evidence="1">
    <location>
        <begin position="8"/>
        <end position="253"/>
    </location>
</feature>
<dbReference type="PANTHER" id="PTHR46211">
    <property type="entry name" value="GLYCEROPHOSPHORYL DIESTER PHOSPHODIESTERASE"/>
    <property type="match status" value="1"/>
</dbReference>
<proteinExistence type="predicted"/>
<dbReference type="InterPro" id="IPR030395">
    <property type="entry name" value="GP_PDE_dom"/>
</dbReference>
<gene>
    <name evidence="2" type="ORF">STA1M1_26580</name>
</gene>
<evidence type="ECO:0000259" key="1">
    <source>
        <dbReference type="PROSITE" id="PS51704"/>
    </source>
</evidence>
<reference evidence="2" key="1">
    <citation type="journal article" date="2023" name="Int. J. Syst. Evol. Microbiol.">
        <title>Sinisalibacter aestuarii sp. nov., isolated from estuarine sediment of the Arakawa River.</title>
        <authorList>
            <person name="Arafat S.T."/>
            <person name="Hirano S."/>
            <person name="Sato A."/>
            <person name="Takeuchi K."/>
            <person name="Yasuda T."/>
            <person name="Terahara T."/>
            <person name="Hamada M."/>
            <person name="Kobayashi T."/>
        </authorList>
    </citation>
    <scope>NUCLEOTIDE SEQUENCE</scope>
    <source>
        <strain evidence="2">B-399</strain>
    </source>
</reference>
<organism evidence="2 3">
    <name type="scientific">Sinisalibacter aestuarii</name>
    <dbReference type="NCBI Taxonomy" id="2949426"/>
    <lineage>
        <taxon>Bacteria</taxon>
        <taxon>Pseudomonadati</taxon>
        <taxon>Pseudomonadota</taxon>
        <taxon>Alphaproteobacteria</taxon>
        <taxon>Rhodobacterales</taxon>
        <taxon>Roseobacteraceae</taxon>
        <taxon>Sinisalibacter</taxon>
    </lineage>
</organism>
<sequence>MLPEAFLLRPLAHRGYHDLAAGRPENSRAAIAAAVAAGYGIEIDVQLAADGVAMVFHDPVLGRMTGAQGHVHARTAAELGQIPISGGDEGIPTLDEVLALVAGRAPLLIEIKAQSHQRPRGIASLEEDVTRALSGYAGPVAVMSFNPQVVARMAALAPGVPRGLTTYDFDDEETRALPADLRARLAGIEDFDAAQASFISHDVADLASPRVAALKRRGVPVLCWTVTSPEMETKAREVADNITFEGYAAALPA</sequence>
<evidence type="ECO:0000313" key="3">
    <source>
        <dbReference type="Proteomes" id="UP001144205"/>
    </source>
</evidence>
<dbReference type="RefSeq" id="WP_281842832.1">
    <property type="nucleotide sequence ID" value="NZ_BROH01000008.1"/>
</dbReference>
<name>A0ABQ5LUZ1_9RHOB</name>
<dbReference type="Gene3D" id="3.20.20.190">
    <property type="entry name" value="Phosphatidylinositol (PI) phosphodiesterase"/>
    <property type="match status" value="1"/>
</dbReference>
<dbReference type="EMBL" id="BROH01000008">
    <property type="protein sequence ID" value="GKY88789.1"/>
    <property type="molecule type" value="Genomic_DNA"/>
</dbReference>
<dbReference type="Pfam" id="PF03009">
    <property type="entry name" value="GDPD"/>
    <property type="match status" value="1"/>
</dbReference>
<dbReference type="PANTHER" id="PTHR46211:SF1">
    <property type="entry name" value="GLYCEROPHOSPHODIESTER PHOSPHODIESTERASE, CYTOPLASMIC"/>
    <property type="match status" value="1"/>
</dbReference>
<keyword evidence="3" id="KW-1185">Reference proteome</keyword>
<dbReference type="PROSITE" id="PS51704">
    <property type="entry name" value="GP_PDE"/>
    <property type="match status" value="1"/>
</dbReference>
<protein>
    <submittedName>
        <fullName evidence="2">Phosphodiesterase</fullName>
    </submittedName>
</protein>
<dbReference type="SUPFAM" id="SSF51695">
    <property type="entry name" value="PLC-like phosphodiesterases"/>
    <property type="match status" value="1"/>
</dbReference>
<accession>A0ABQ5LUZ1</accession>
<dbReference type="InterPro" id="IPR017946">
    <property type="entry name" value="PLC-like_Pdiesterase_TIM-brl"/>
</dbReference>
<comment type="caution">
    <text evidence="2">The sequence shown here is derived from an EMBL/GenBank/DDBJ whole genome shotgun (WGS) entry which is preliminary data.</text>
</comment>